<dbReference type="AlphaFoldDB" id="A0A0D2J182"/>
<keyword evidence="3" id="KW-1185">Reference proteome</keyword>
<dbReference type="GeneID" id="25731689"/>
<dbReference type="Proteomes" id="UP000054498">
    <property type="component" value="Unassembled WGS sequence"/>
</dbReference>
<dbReference type="RefSeq" id="XP_013892827.1">
    <property type="nucleotide sequence ID" value="XM_014037373.1"/>
</dbReference>
<dbReference type="EMBL" id="KK104510">
    <property type="protein sequence ID" value="KIY93807.1"/>
    <property type="molecule type" value="Genomic_DNA"/>
</dbReference>
<sequence>ASPRRMSFAQHISKSLYHRRRLTLANTTPGVGTPEERQLHLQLYYKHTSSRKTRWQPMLIEWDQIAEEQRQLGSSSIRPKTTVHKLKQHQQQTLDTALHQSLPQTGVGEAASAAAATAAAAGATGP</sequence>
<name>A0A0D2J182_9CHLO</name>
<proteinExistence type="predicted"/>
<reference evidence="2 3" key="1">
    <citation type="journal article" date="2013" name="BMC Genomics">
        <title>Reconstruction of the lipid metabolism for the microalga Monoraphidium neglectum from its genome sequence reveals characteristics suitable for biofuel production.</title>
        <authorList>
            <person name="Bogen C."/>
            <person name="Al-Dilaimi A."/>
            <person name="Albersmeier A."/>
            <person name="Wichmann J."/>
            <person name="Grundmann M."/>
            <person name="Rupp O."/>
            <person name="Lauersen K.J."/>
            <person name="Blifernez-Klassen O."/>
            <person name="Kalinowski J."/>
            <person name="Goesmann A."/>
            <person name="Mussgnug J.H."/>
            <person name="Kruse O."/>
        </authorList>
    </citation>
    <scope>NUCLEOTIDE SEQUENCE [LARGE SCALE GENOMIC DNA]</scope>
    <source>
        <strain evidence="2 3">SAG 48.87</strain>
    </source>
</reference>
<feature type="compositionally biased region" description="Low complexity" evidence="1">
    <location>
        <begin position="110"/>
        <end position="126"/>
    </location>
</feature>
<feature type="compositionally biased region" description="Polar residues" evidence="1">
    <location>
        <begin position="89"/>
        <end position="104"/>
    </location>
</feature>
<evidence type="ECO:0000256" key="1">
    <source>
        <dbReference type="SAM" id="MobiDB-lite"/>
    </source>
</evidence>
<accession>A0A0D2J182</accession>
<evidence type="ECO:0000313" key="2">
    <source>
        <dbReference type="EMBL" id="KIY93807.1"/>
    </source>
</evidence>
<protein>
    <submittedName>
        <fullName evidence="2">Uncharacterized protein</fullName>
    </submittedName>
</protein>
<evidence type="ECO:0000313" key="3">
    <source>
        <dbReference type="Proteomes" id="UP000054498"/>
    </source>
</evidence>
<gene>
    <name evidence="2" type="ORF">MNEG_14155</name>
</gene>
<feature type="non-terminal residue" evidence="2">
    <location>
        <position position="126"/>
    </location>
</feature>
<feature type="non-terminal residue" evidence="2">
    <location>
        <position position="1"/>
    </location>
</feature>
<feature type="region of interest" description="Disordered" evidence="1">
    <location>
        <begin position="70"/>
        <end position="126"/>
    </location>
</feature>
<organism evidence="2 3">
    <name type="scientific">Monoraphidium neglectum</name>
    <dbReference type="NCBI Taxonomy" id="145388"/>
    <lineage>
        <taxon>Eukaryota</taxon>
        <taxon>Viridiplantae</taxon>
        <taxon>Chlorophyta</taxon>
        <taxon>core chlorophytes</taxon>
        <taxon>Chlorophyceae</taxon>
        <taxon>CS clade</taxon>
        <taxon>Sphaeropleales</taxon>
        <taxon>Selenastraceae</taxon>
        <taxon>Monoraphidium</taxon>
    </lineage>
</organism>
<dbReference type="KEGG" id="mng:MNEG_14155"/>